<organism evidence="2 3">
    <name type="scientific">Pseudonocardia thermophila</name>
    <dbReference type="NCBI Taxonomy" id="1848"/>
    <lineage>
        <taxon>Bacteria</taxon>
        <taxon>Bacillati</taxon>
        <taxon>Actinomycetota</taxon>
        <taxon>Actinomycetes</taxon>
        <taxon>Pseudonocardiales</taxon>
        <taxon>Pseudonocardiaceae</taxon>
        <taxon>Pseudonocardia</taxon>
    </lineage>
</organism>
<dbReference type="InterPro" id="IPR039708">
    <property type="entry name" value="MT1774/Rv1733c-like"/>
</dbReference>
<evidence type="ECO:0000313" key="2">
    <source>
        <dbReference type="EMBL" id="SHL43134.1"/>
    </source>
</evidence>
<dbReference type="AlphaFoldDB" id="A0A1M7AK44"/>
<dbReference type="STRING" id="1848.SAMN05443637_12857"/>
<name>A0A1M7AK44_PSETH</name>
<evidence type="ECO:0000313" key="3">
    <source>
        <dbReference type="Proteomes" id="UP000184363"/>
    </source>
</evidence>
<proteinExistence type="predicted"/>
<keyword evidence="1" id="KW-0472">Membrane</keyword>
<dbReference type="EMBL" id="FRAP01000028">
    <property type="protein sequence ID" value="SHL43134.1"/>
    <property type="molecule type" value="Genomic_DNA"/>
</dbReference>
<gene>
    <name evidence="2" type="ORF">SAMN05443637_12857</name>
</gene>
<dbReference type="Proteomes" id="UP000184363">
    <property type="component" value="Unassembled WGS sequence"/>
</dbReference>
<dbReference type="PANTHER" id="PTHR42305:SF1">
    <property type="entry name" value="MEMBRANE PROTEIN RV1733C-RELATED"/>
    <property type="match status" value="1"/>
</dbReference>
<reference evidence="2 3" key="1">
    <citation type="submission" date="2016-11" db="EMBL/GenBank/DDBJ databases">
        <authorList>
            <person name="Jaros S."/>
            <person name="Januszkiewicz K."/>
            <person name="Wedrychowicz H."/>
        </authorList>
    </citation>
    <scope>NUCLEOTIDE SEQUENCE [LARGE SCALE GENOMIC DNA]</scope>
    <source>
        <strain evidence="2 3">DSM 43832</strain>
    </source>
</reference>
<evidence type="ECO:0000256" key="1">
    <source>
        <dbReference type="SAM" id="Phobius"/>
    </source>
</evidence>
<accession>A0A1M7AK44</accession>
<keyword evidence="1" id="KW-1133">Transmembrane helix</keyword>
<dbReference type="PANTHER" id="PTHR42305">
    <property type="entry name" value="MEMBRANE PROTEIN RV1733C-RELATED"/>
    <property type="match status" value="1"/>
</dbReference>
<keyword evidence="1" id="KW-0812">Transmembrane</keyword>
<keyword evidence="3" id="KW-1185">Reference proteome</keyword>
<feature type="transmembrane region" description="Helical" evidence="1">
    <location>
        <begin position="136"/>
        <end position="160"/>
    </location>
</feature>
<sequence>MLGDHRGAHRSALHRTTDTVRSVVARVLVALAVIAAIAAPAIGVQVHDAVAEQVRHDAETTTRVTGRLAESTEAAWYPTDAAEPADVYARVTWTTPDGKQAEGVAPVEPGLAAGTEVPVWLGEDGEPRTEPLAGSTAVLCGVLAGVAVAGVLAGLLYLAWWTTDRVLLAVNARRWEQEWAVVEPQWRREYR</sequence>
<protein>
    <submittedName>
        <fullName evidence="2">Uncharacterized protein</fullName>
    </submittedName>
</protein>
<feature type="transmembrane region" description="Helical" evidence="1">
    <location>
        <begin position="23"/>
        <end position="42"/>
    </location>
</feature>